<proteinExistence type="predicted"/>
<sequence length="227" mass="25543">MVRRWKVMDIHSLSIALTLKSQAGIVTSLTPTLFTAKETVMSQTIDWESDLDNAKPVGTAKERLLALLAEVEECNEAIRTHEDELELKKERLTTINRMLLPELLDEMGLSEIKLEDKTKITIGKAVQASVKKSEEHRFFDWLQANSFGGLIKSTVTAEFERDEIDKANAVVGQLRNEDITAALKQGVHPATLKAFVKERLEAGETLPDSVTVFEFREAKIVLPKRKK</sequence>
<dbReference type="RefSeq" id="YP_009849897.1">
    <property type="nucleotide sequence ID" value="NC_048796.1"/>
</dbReference>
<name>A0A514A8N6_9CAUD</name>
<dbReference type="GeneID" id="55620389"/>
<organism evidence="2 3">
    <name type="scientific">Pantoea phage Kyle</name>
    <dbReference type="NCBI Taxonomy" id="2589665"/>
    <lineage>
        <taxon>Viruses</taxon>
        <taxon>Duplodnaviria</taxon>
        <taxon>Heunggongvirae</taxon>
        <taxon>Uroviricota</taxon>
        <taxon>Caudoviricetes</taxon>
        <taxon>Lindbergviridae</taxon>
        <taxon>Kylevirus</taxon>
        <taxon>Kylevirus kyle</taxon>
    </lineage>
</organism>
<keyword evidence="1" id="KW-0175">Coiled coil</keyword>
<dbReference type="KEGG" id="vg:55620389"/>
<reference evidence="2 3" key="1">
    <citation type="submission" date="2019-06" db="EMBL/GenBank/DDBJ databases">
        <authorList>
            <person name="Fakulujo A."/>
            <person name="Fiaz D."/>
            <person name="Garg S."/>
            <person name="Gordon G."/>
            <person name="Haider Z."/>
            <person name="Hale A."/>
            <person name="Hodges K."/>
            <person name="Jacob L."/>
            <person name="Kandil F."/>
            <person name="Kincaid V."/>
            <person name="Melchor-Guerra M."/>
            <person name="Morrelli A."/>
            <person name="Morris R."/>
            <person name="Nawaz M."/>
            <person name="Nguyen N."/>
            <person name="Omair A."/>
            <person name="Pray J."/>
            <person name="Saleem H."/>
            <person name="Saravane K."/>
            <person name="Sharma A."/>
            <person name="Singh A."/>
            <person name="Walston M."/>
            <person name="Zaman H."/>
            <person name="Puthuveetil N."/>
            <person name="Do L."/>
            <person name="Islam N."/>
            <person name="Johnson A."/>
        </authorList>
    </citation>
    <scope>NUCLEOTIDE SEQUENCE [LARGE SCALE GENOMIC DNA]</scope>
</reference>
<dbReference type="Proteomes" id="UP000319711">
    <property type="component" value="Segment"/>
</dbReference>
<protein>
    <submittedName>
        <fullName evidence="2">Uncharacterized protein</fullName>
    </submittedName>
</protein>
<dbReference type="InterPro" id="IPR055731">
    <property type="entry name" value="Pam3_gp33-like"/>
</dbReference>
<evidence type="ECO:0000256" key="1">
    <source>
        <dbReference type="SAM" id="Coils"/>
    </source>
</evidence>
<evidence type="ECO:0000313" key="2">
    <source>
        <dbReference type="EMBL" id="QDH49627.1"/>
    </source>
</evidence>
<gene>
    <name evidence="2" type="primary">61</name>
    <name evidence="2" type="ORF">KYLE_65</name>
</gene>
<evidence type="ECO:0000313" key="3">
    <source>
        <dbReference type="Proteomes" id="UP000319711"/>
    </source>
</evidence>
<keyword evidence="3" id="KW-1185">Reference proteome</keyword>
<accession>A0A514A8N6</accession>
<dbReference type="EMBL" id="MN038177">
    <property type="protein sequence ID" value="QDH49627.1"/>
    <property type="molecule type" value="Genomic_DNA"/>
</dbReference>
<feature type="coiled-coil region" evidence="1">
    <location>
        <begin position="64"/>
        <end position="91"/>
    </location>
</feature>
<dbReference type="Pfam" id="PF23984">
    <property type="entry name" value="DUF7307"/>
    <property type="match status" value="1"/>
</dbReference>